<dbReference type="InterPro" id="IPR055298">
    <property type="entry name" value="AtLOH3-like"/>
</dbReference>
<proteinExistence type="predicted"/>
<dbReference type="PANTHER" id="PTHR11697">
    <property type="entry name" value="GENERAL TRANSCRIPTION FACTOR 2-RELATED ZINC FINGER PROTEIN"/>
    <property type="match status" value="1"/>
</dbReference>
<dbReference type="STRING" id="72664.V4KLQ4"/>
<dbReference type="SUPFAM" id="SSF53098">
    <property type="entry name" value="Ribonuclease H-like"/>
    <property type="match status" value="1"/>
</dbReference>
<protein>
    <recommendedName>
        <fullName evidence="2">DUF4371 domain-containing protein</fullName>
    </recommendedName>
</protein>
<evidence type="ECO:0000313" key="3">
    <source>
        <dbReference type="EMBL" id="ESQ38835.1"/>
    </source>
</evidence>
<reference evidence="3 4" key="1">
    <citation type="journal article" date="2013" name="Front. Plant Sci.">
        <title>The Reference Genome of the Halophytic Plant Eutrema salsugineum.</title>
        <authorList>
            <person name="Yang R."/>
            <person name="Jarvis D.E."/>
            <person name="Chen H."/>
            <person name="Beilstein M.A."/>
            <person name="Grimwood J."/>
            <person name="Jenkins J."/>
            <person name="Shu S."/>
            <person name="Prochnik S."/>
            <person name="Xin M."/>
            <person name="Ma C."/>
            <person name="Schmutz J."/>
            <person name="Wing R.A."/>
            <person name="Mitchell-Olds T."/>
            <person name="Schumaker K.S."/>
            <person name="Wang X."/>
        </authorList>
    </citation>
    <scope>NUCLEOTIDE SEQUENCE [LARGE SCALE GENOMIC DNA]</scope>
</reference>
<dbReference type="PANTHER" id="PTHR11697:SF230">
    <property type="entry name" value="ZINC FINGER, MYM DOMAIN CONTAINING 1"/>
    <property type="match status" value="1"/>
</dbReference>
<feature type="region of interest" description="Disordered" evidence="1">
    <location>
        <begin position="274"/>
        <end position="294"/>
    </location>
</feature>
<dbReference type="AlphaFoldDB" id="V4KLQ4"/>
<evidence type="ECO:0000313" key="4">
    <source>
        <dbReference type="Proteomes" id="UP000030689"/>
    </source>
</evidence>
<organism evidence="3 4">
    <name type="scientific">Eutrema salsugineum</name>
    <name type="common">Saltwater cress</name>
    <name type="synonym">Sisymbrium salsugineum</name>
    <dbReference type="NCBI Taxonomy" id="72664"/>
    <lineage>
        <taxon>Eukaryota</taxon>
        <taxon>Viridiplantae</taxon>
        <taxon>Streptophyta</taxon>
        <taxon>Embryophyta</taxon>
        <taxon>Tracheophyta</taxon>
        <taxon>Spermatophyta</taxon>
        <taxon>Magnoliopsida</taxon>
        <taxon>eudicotyledons</taxon>
        <taxon>Gunneridae</taxon>
        <taxon>Pentapetalae</taxon>
        <taxon>rosids</taxon>
        <taxon>malvids</taxon>
        <taxon>Brassicales</taxon>
        <taxon>Brassicaceae</taxon>
        <taxon>Eutremeae</taxon>
        <taxon>Eutrema</taxon>
    </lineage>
</organism>
<dbReference type="EMBL" id="KI517510">
    <property type="protein sequence ID" value="ESQ38835.1"/>
    <property type="molecule type" value="Genomic_DNA"/>
</dbReference>
<evidence type="ECO:0000256" key="1">
    <source>
        <dbReference type="SAM" id="MobiDB-lite"/>
    </source>
</evidence>
<dbReference type="Gramene" id="ESQ38835">
    <property type="protein sequence ID" value="ESQ38835"/>
    <property type="gene ID" value="EUTSA_v10022494mg"/>
</dbReference>
<dbReference type="KEGG" id="eus:EUTSA_v10022494mg"/>
<gene>
    <name evidence="3" type="ORF">EUTSA_v10022494mg</name>
</gene>
<dbReference type="Proteomes" id="UP000030689">
    <property type="component" value="Unassembled WGS sequence"/>
</dbReference>
<dbReference type="InterPro" id="IPR025398">
    <property type="entry name" value="DUF4371"/>
</dbReference>
<dbReference type="eggNOG" id="ENOG502QSU3">
    <property type="taxonomic scope" value="Eukaryota"/>
</dbReference>
<feature type="compositionally biased region" description="Polar residues" evidence="1">
    <location>
        <begin position="280"/>
        <end position="294"/>
    </location>
</feature>
<dbReference type="Pfam" id="PF14291">
    <property type="entry name" value="DUF4371"/>
    <property type="match status" value="1"/>
</dbReference>
<accession>V4KLQ4</accession>
<evidence type="ECO:0000259" key="2">
    <source>
        <dbReference type="Pfam" id="PF14291"/>
    </source>
</evidence>
<dbReference type="OMA" id="NENSCAY"/>
<feature type="domain" description="DUF4371" evidence="2">
    <location>
        <begin position="14"/>
        <end position="198"/>
    </location>
</feature>
<dbReference type="InterPro" id="IPR012337">
    <property type="entry name" value="RNaseH-like_sf"/>
</dbReference>
<dbReference type="OrthoDB" id="6621980at2759"/>
<sequence length="294" mass="32986">MDPFLKRKSPSTDETDLDDLSYDPFLNTSIDASRYLLRQGLPFCGHDETRDSSNQGNFLELLKYTSEQNEAVNKVILQNAPGNNQMVSHIIQKDIVNCFSEEVVNSIIQEIDNDVFALLVDESADCSKKEQMAIVFRFVDKHGIVKERFVGLVHVKETSSSSLKSGIDSLFAKYSLSLKKVRGQCYDGAGNMRGKLNGLRTLISRESSSAYYVHCFAHQLQLVVVAVAKKHLEVENFFDKIFVLVNVVVASCKRKDKMKEIHWDTIEKGVSSGEIKTGKGLNQESSLPRPGNTR</sequence>
<name>V4KLQ4_EUTSA</name>
<keyword evidence="4" id="KW-1185">Reference proteome</keyword>